<evidence type="ECO:0000313" key="4">
    <source>
        <dbReference type="Proteomes" id="UP001501509"/>
    </source>
</evidence>
<dbReference type="EMBL" id="BAAATD010000003">
    <property type="protein sequence ID" value="GAA2594096.1"/>
    <property type="molecule type" value="Genomic_DNA"/>
</dbReference>
<dbReference type="Gene3D" id="3.40.50.1400">
    <property type="match status" value="2"/>
</dbReference>
<evidence type="ECO:0000256" key="2">
    <source>
        <dbReference type="ARBA" id="ARBA00023239"/>
    </source>
</evidence>
<proteinExistence type="predicted"/>
<organism evidence="3 4">
    <name type="scientific">Actinomadura fulvescens</name>
    <dbReference type="NCBI Taxonomy" id="46160"/>
    <lineage>
        <taxon>Bacteria</taxon>
        <taxon>Bacillati</taxon>
        <taxon>Actinomycetota</taxon>
        <taxon>Actinomycetes</taxon>
        <taxon>Streptosporangiales</taxon>
        <taxon>Thermomonosporaceae</taxon>
        <taxon>Actinomadura</taxon>
    </lineage>
</organism>
<dbReference type="Pfam" id="PF01903">
    <property type="entry name" value="CbiX"/>
    <property type="match status" value="2"/>
</dbReference>
<evidence type="ECO:0000313" key="3">
    <source>
        <dbReference type="EMBL" id="GAA2594096.1"/>
    </source>
</evidence>
<dbReference type="SUPFAM" id="SSF53800">
    <property type="entry name" value="Chelatase"/>
    <property type="match status" value="1"/>
</dbReference>
<dbReference type="PANTHER" id="PTHR33542">
    <property type="entry name" value="SIROHYDROCHLORIN FERROCHELATASE, CHLOROPLASTIC"/>
    <property type="match status" value="1"/>
</dbReference>
<evidence type="ECO:0000256" key="1">
    <source>
        <dbReference type="ARBA" id="ARBA00022723"/>
    </source>
</evidence>
<name>A0ABN3PMQ6_9ACTN</name>
<dbReference type="PANTHER" id="PTHR33542:SF5">
    <property type="entry name" value="FERROCHELATASE CHE1"/>
    <property type="match status" value="1"/>
</dbReference>
<dbReference type="Proteomes" id="UP001501509">
    <property type="component" value="Unassembled WGS sequence"/>
</dbReference>
<keyword evidence="1" id="KW-0479">Metal-binding</keyword>
<dbReference type="RefSeq" id="WP_344541205.1">
    <property type="nucleotide sequence ID" value="NZ_BAAATD010000003.1"/>
</dbReference>
<dbReference type="CDD" id="cd03416">
    <property type="entry name" value="CbiX_SirB_N"/>
    <property type="match status" value="1"/>
</dbReference>
<gene>
    <name evidence="3" type="ORF">GCM10010411_29090</name>
</gene>
<protein>
    <submittedName>
        <fullName evidence="3">CbiX/SirB N-terminal domain-containing protein</fullName>
    </submittedName>
</protein>
<keyword evidence="2" id="KW-0456">Lyase</keyword>
<dbReference type="InterPro" id="IPR002762">
    <property type="entry name" value="CbiX-like"/>
</dbReference>
<dbReference type="InterPro" id="IPR050963">
    <property type="entry name" value="Sirohydro_Cobaltochel/CbiX"/>
</dbReference>
<comment type="caution">
    <text evidence="3">The sequence shown here is derived from an EMBL/GenBank/DDBJ whole genome shotgun (WGS) entry which is preliminary data.</text>
</comment>
<accession>A0ABN3PMQ6</accession>
<sequence length="247" mass="25878">MADLMDLQPTLLAVAHGTRDPAGPATVRALLDRVRALRPWLRVAEAYAEIAEPSLETAVRGLDGPVVAVPLLLARGYHALIDIPGRAERLHPGLVTSRPLGPDGMLTTAMIDRLAAGLAGGEPLRRTDAVVLGAAGSSDPAGVADVRAAARMLSRRLGRPVPYGFVAAEGPVLAEVVERRRRAGAGRVLVASYLLAPGLFHRRIEAAGADAVSAPIGAHDAVARLVLRRFEEARQRLGGVVPAARLS</sequence>
<keyword evidence="4" id="KW-1185">Reference proteome</keyword>
<reference evidence="3 4" key="1">
    <citation type="journal article" date="2019" name="Int. J. Syst. Evol. Microbiol.">
        <title>The Global Catalogue of Microorganisms (GCM) 10K type strain sequencing project: providing services to taxonomists for standard genome sequencing and annotation.</title>
        <authorList>
            <consortium name="The Broad Institute Genomics Platform"/>
            <consortium name="The Broad Institute Genome Sequencing Center for Infectious Disease"/>
            <person name="Wu L."/>
            <person name="Ma J."/>
        </authorList>
    </citation>
    <scope>NUCLEOTIDE SEQUENCE [LARGE SCALE GENOMIC DNA]</scope>
    <source>
        <strain evidence="3 4">JCM 6833</strain>
    </source>
</reference>